<proteinExistence type="predicted"/>
<protein>
    <recommendedName>
        <fullName evidence="2">DH domain-containing protein</fullName>
    </recommendedName>
</protein>
<feature type="compositionally biased region" description="Pro residues" evidence="1">
    <location>
        <begin position="667"/>
        <end position="676"/>
    </location>
</feature>
<evidence type="ECO:0000259" key="2">
    <source>
        <dbReference type="PROSITE" id="PS50010"/>
    </source>
</evidence>
<dbReference type="PROSITE" id="PS50010">
    <property type="entry name" value="DH_2"/>
    <property type="match status" value="1"/>
</dbReference>
<dbReference type="Pfam" id="PF00621">
    <property type="entry name" value="RhoGEF"/>
    <property type="match status" value="1"/>
</dbReference>
<feature type="compositionally biased region" description="Low complexity" evidence="1">
    <location>
        <begin position="1"/>
        <end position="21"/>
    </location>
</feature>
<feature type="compositionally biased region" description="Pro residues" evidence="1">
    <location>
        <begin position="558"/>
        <end position="576"/>
    </location>
</feature>
<dbReference type="InterPro" id="IPR035899">
    <property type="entry name" value="DBL_dom_sf"/>
</dbReference>
<feature type="compositionally biased region" description="Polar residues" evidence="1">
    <location>
        <begin position="612"/>
        <end position="628"/>
    </location>
</feature>
<gene>
    <name evidence="3" type="ORF">BDV98DRAFT_591164</name>
</gene>
<feature type="compositionally biased region" description="Low complexity" evidence="1">
    <location>
        <begin position="336"/>
        <end position="371"/>
    </location>
</feature>
<dbReference type="GO" id="GO:0031267">
    <property type="term" value="F:small GTPase binding"/>
    <property type="evidence" value="ECO:0007669"/>
    <property type="project" value="TreeGrafter"/>
</dbReference>
<dbReference type="InterPro" id="IPR000219">
    <property type="entry name" value="DH_dom"/>
</dbReference>
<feature type="compositionally biased region" description="Basic and acidic residues" evidence="1">
    <location>
        <begin position="245"/>
        <end position="259"/>
    </location>
</feature>
<feature type="region of interest" description="Disordered" evidence="1">
    <location>
        <begin position="218"/>
        <end position="282"/>
    </location>
</feature>
<dbReference type="Proteomes" id="UP000305067">
    <property type="component" value="Unassembled WGS sequence"/>
</dbReference>
<dbReference type="PANTHER" id="PTHR45924">
    <property type="entry name" value="FI17866P1"/>
    <property type="match status" value="1"/>
</dbReference>
<feature type="compositionally biased region" description="Acidic residues" evidence="1">
    <location>
        <begin position="220"/>
        <end position="229"/>
    </location>
</feature>
<dbReference type="SMART" id="SM00325">
    <property type="entry name" value="RhoGEF"/>
    <property type="match status" value="1"/>
</dbReference>
<feature type="region of interest" description="Disordered" evidence="1">
    <location>
        <begin position="1"/>
        <end position="23"/>
    </location>
</feature>
<dbReference type="OrthoDB" id="6244550at2759"/>
<dbReference type="AlphaFoldDB" id="A0A5C3QNT3"/>
<dbReference type="PANTHER" id="PTHR45924:SF2">
    <property type="entry name" value="FI17866P1"/>
    <property type="match status" value="1"/>
</dbReference>
<feature type="compositionally biased region" description="Basic and acidic residues" evidence="1">
    <location>
        <begin position="577"/>
        <end position="591"/>
    </location>
</feature>
<feature type="compositionally biased region" description="Low complexity" evidence="1">
    <location>
        <begin position="711"/>
        <end position="721"/>
    </location>
</feature>
<reference evidence="3 4" key="1">
    <citation type="journal article" date="2019" name="Nat. Ecol. Evol.">
        <title>Megaphylogeny resolves global patterns of mushroom evolution.</title>
        <authorList>
            <person name="Varga T."/>
            <person name="Krizsan K."/>
            <person name="Foldi C."/>
            <person name="Dima B."/>
            <person name="Sanchez-Garcia M."/>
            <person name="Sanchez-Ramirez S."/>
            <person name="Szollosi G.J."/>
            <person name="Szarkandi J.G."/>
            <person name="Papp V."/>
            <person name="Albert L."/>
            <person name="Andreopoulos W."/>
            <person name="Angelini C."/>
            <person name="Antonin V."/>
            <person name="Barry K.W."/>
            <person name="Bougher N.L."/>
            <person name="Buchanan P."/>
            <person name="Buyck B."/>
            <person name="Bense V."/>
            <person name="Catcheside P."/>
            <person name="Chovatia M."/>
            <person name="Cooper J."/>
            <person name="Damon W."/>
            <person name="Desjardin D."/>
            <person name="Finy P."/>
            <person name="Geml J."/>
            <person name="Haridas S."/>
            <person name="Hughes K."/>
            <person name="Justo A."/>
            <person name="Karasinski D."/>
            <person name="Kautmanova I."/>
            <person name="Kiss B."/>
            <person name="Kocsube S."/>
            <person name="Kotiranta H."/>
            <person name="LaButti K.M."/>
            <person name="Lechner B.E."/>
            <person name="Liimatainen K."/>
            <person name="Lipzen A."/>
            <person name="Lukacs Z."/>
            <person name="Mihaltcheva S."/>
            <person name="Morgado L.N."/>
            <person name="Niskanen T."/>
            <person name="Noordeloos M.E."/>
            <person name="Ohm R.A."/>
            <person name="Ortiz-Santana B."/>
            <person name="Ovrebo C."/>
            <person name="Racz N."/>
            <person name="Riley R."/>
            <person name="Savchenko A."/>
            <person name="Shiryaev A."/>
            <person name="Soop K."/>
            <person name="Spirin V."/>
            <person name="Szebenyi C."/>
            <person name="Tomsovsky M."/>
            <person name="Tulloss R.E."/>
            <person name="Uehling J."/>
            <person name="Grigoriev I.V."/>
            <person name="Vagvolgyi C."/>
            <person name="Papp T."/>
            <person name="Martin F.M."/>
            <person name="Miettinen O."/>
            <person name="Hibbett D.S."/>
            <person name="Nagy L.G."/>
        </authorList>
    </citation>
    <scope>NUCLEOTIDE SEQUENCE [LARGE SCALE GENOMIC DNA]</scope>
    <source>
        <strain evidence="3 4">CBS 309.79</strain>
    </source>
</reference>
<dbReference type="EMBL" id="ML178820">
    <property type="protein sequence ID" value="TFL03267.1"/>
    <property type="molecule type" value="Genomic_DNA"/>
</dbReference>
<feature type="compositionally biased region" description="Low complexity" evidence="1">
    <location>
        <begin position="592"/>
        <end position="611"/>
    </location>
</feature>
<feature type="compositionally biased region" description="Pro residues" evidence="1">
    <location>
        <begin position="262"/>
        <end position="280"/>
    </location>
</feature>
<evidence type="ECO:0000313" key="4">
    <source>
        <dbReference type="Proteomes" id="UP000305067"/>
    </source>
</evidence>
<feature type="compositionally biased region" description="Pro residues" evidence="1">
    <location>
        <begin position="817"/>
        <end position="833"/>
    </location>
</feature>
<evidence type="ECO:0000256" key="1">
    <source>
        <dbReference type="SAM" id="MobiDB-lite"/>
    </source>
</evidence>
<feature type="compositionally biased region" description="Pro residues" evidence="1">
    <location>
        <begin position="536"/>
        <end position="547"/>
    </location>
</feature>
<feature type="region of interest" description="Disordered" evidence="1">
    <location>
        <begin position="316"/>
        <end position="376"/>
    </location>
</feature>
<feature type="compositionally biased region" description="Polar residues" evidence="1">
    <location>
        <begin position="913"/>
        <end position="927"/>
    </location>
</feature>
<feature type="compositionally biased region" description="Low complexity" evidence="1">
    <location>
        <begin position="548"/>
        <end position="557"/>
    </location>
</feature>
<dbReference type="STRING" id="1884261.A0A5C3QNT3"/>
<feature type="domain" description="DH" evidence="2">
    <location>
        <begin position="19"/>
        <end position="214"/>
    </location>
</feature>
<feature type="compositionally biased region" description="Polar residues" evidence="1">
    <location>
        <begin position="857"/>
        <end position="877"/>
    </location>
</feature>
<evidence type="ECO:0000313" key="3">
    <source>
        <dbReference type="EMBL" id="TFL03267.1"/>
    </source>
</evidence>
<dbReference type="Gene3D" id="1.20.900.10">
    <property type="entry name" value="Dbl homology (DH) domain"/>
    <property type="match status" value="1"/>
</dbReference>
<accession>A0A5C3QNT3</accession>
<name>A0A5C3QNT3_9AGAR</name>
<feature type="compositionally biased region" description="Gly residues" evidence="1">
    <location>
        <begin position="643"/>
        <end position="666"/>
    </location>
</feature>
<feature type="region of interest" description="Disordered" evidence="1">
    <location>
        <begin position="532"/>
        <end position="949"/>
    </location>
</feature>
<dbReference type="SUPFAM" id="SSF48065">
    <property type="entry name" value="DBL homology domain (DH-domain)"/>
    <property type="match status" value="1"/>
</dbReference>
<dbReference type="GO" id="GO:0005085">
    <property type="term" value="F:guanyl-nucleotide exchange factor activity"/>
    <property type="evidence" value="ECO:0007669"/>
    <property type="project" value="InterPro"/>
</dbReference>
<sequence>MSSTAPLTPASPSSSGQSKKSNPLIELNETEKVYVDQLTGIIRKAAGAWSRSNLPPPHLDTMFRSIETVYKANRSLYSKLKEIGTNPSSPKALGDLLMRWIDDLDTPYTFYCTNYRTGFDTYPPVSTNAKLGPVLAAFSQSVPPPLSPSSPSFDETSGVWGLDALFALPAQRIRYYKKLYSRLLKSTAPGRSDYKLLVGAVEKLERLLGVLERRAGYVAGEEDPPDDDNQLSPPRPGRNGAGGEDEGRSRSRSRARGDDSVPPSPAVPAPPPKSIPPPPELGEDEVAVDMRLVNGKSVQLPPLPLTVEGDLMASVSGSVGNGRAEVNGSGGGYRGPGSDESNGESGSSGGVRSSNTTSATSVSRSSSTTMSMPISHLEKRCSMSRVLDIFTMKPKVVRLQITPPQLTFTRELRFSTDVRITITPRATGTEVVHHRGHMFLLSDLFLVCERMTDEERAMERRREGGEGDEVDMWLLYPPLAGKVLRVAEVEDTVFSVAIMRKETLYIHTESIQARDFMLKEFRECIDFASSIGPVSKHPPPPMPPLPPSISSGSNNFNAPPPPQNQPNLPPRPPRIPTPDHMRPADDSDRESFLPPSFSTSSSRPGSSANSFLGSFNTTSPPGSRTPSIASGYGSFQPGQVLNGPGGAYPGPGGGHPGQGGGGYPGGQGPPPPPPGGGPGYAGSERRFSPMSPPPRSLSSAQDGPLPPPPSLGELGPGSVLPARSASVGPPPGGMGPGMIMRGQSVGAPAPGGYGPQGGMAPPQRAPSAGPGIGPPPRAPSAGPGGMPPHRNPSFGTGHPGGLPNGPAGGPPGGYGRPPGPPYGPGLNGMPPPQQNGYYPGPGGPPSDPSFQGGVRKTPSTRSLGSQYQDQSPYNNNAPPLPPIPGQYNGAGGPSTSSSYASSLHAPQPRTLLPSAQLSAHTTGSTGTPDFLEASPPNSPSNETRALPDGPVTTTIQAQMKCKVFLKQQHAQWKSLGSAKLKLYNQQPTNIKQLVVESDSSKAKVLISTIVSADGVERVGKTGVAIELSDQGVRTGIVYMIQLRNEKSAGGLFDELLSGSDRR</sequence>
<feature type="compositionally biased region" description="Low complexity" evidence="1">
    <location>
        <begin position="758"/>
        <end position="769"/>
    </location>
</feature>
<organism evidence="3 4">
    <name type="scientific">Pterulicium gracile</name>
    <dbReference type="NCBI Taxonomy" id="1884261"/>
    <lineage>
        <taxon>Eukaryota</taxon>
        <taxon>Fungi</taxon>
        <taxon>Dikarya</taxon>
        <taxon>Basidiomycota</taxon>
        <taxon>Agaricomycotina</taxon>
        <taxon>Agaricomycetes</taxon>
        <taxon>Agaricomycetidae</taxon>
        <taxon>Agaricales</taxon>
        <taxon>Pleurotineae</taxon>
        <taxon>Pterulaceae</taxon>
        <taxon>Pterulicium</taxon>
    </lineage>
</organism>
<keyword evidence="4" id="KW-1185">Reference proteome</keyword>
<feature type="compositionally biased region" description="Gly residues" evidence="1">
    <location>
        <begin position="797"/>
        <end position="816"/>
    </location>
</feature>